<protein>
    <submittedName>
        <fullName evidence="1">Uncharacterized protein</fullName>
    </submittedName>
</protein>
<accession>A0A0G4M6T7</accession>
<proteinExistence type="predicted"/>
<sequence length="61" mass="6752">MGHQSAEIQGLLGYADSEYVAERQHISLFRRESRPQTPSFEVVKEVAETLGAGISGYEARV</sequence>
<dbReference type="AlphaFoldDB" id="A0A0G4M6T7"/>
<organism evidence="1 2">
    <name type="scientific">Verticillium longisporum</name>
    <name type="common">Verticillium dahliae var. longisporum</name>
    <dbReference type="NCBI Taxonomy" id="100787"/>
    <lineage>
        <taxon>Eukaryota</taxon>
        <taxon>Fungi</taxon>
        <taxon>Dikarya</taxon>
        <taxon>Ascomycota</taxon>
        <taxon>Pezizomycotina</taxon>
        <taxon>Sordariomycetes</taxon>
        <taxon>Hypocreomycetidae</taxon>
        <taxon>Glomerellales</taxon>
        <taxon>Plectosphaerellaceae</taxon>
        <taxon>Verticillium</taxon>
    </lineage>
</organism>
<name>A0A0G4M6T7_VERLO</name>
<reference evidence="2" key="1">
    <citation type="submission" date="2015-05" db="EMBL/GenBank/DDBJ databases">
        <authorList>
            <person name="Fogelqvist Johan"/>
        </authorList>
    </citation>
    <scope>NUCLEOTIDE SEQUENCE [LARGE SCALE GENOMIC DNA]</scope>
</reference>
<gene>
    <name evidence="1" type="ORF">BN1723_000552</name>
</gene>
<dbReference type="Proteomes" id="UP000045706">
    <property type="component" value="Unassembled WGS sequence"/>
</dbReference>
<dbReference type="EMBL" id="CVQI01022223">
    <property type="protein sequence ID" value="CRK29640.1"/>
    <property type="molecule type" value="Genomic_DNA"/>
</dbReference>
<evidence type="ECO:0000313" key="1">
    <source>
        <dbReference type="EMBL" id="CRK29640.1"/>
    </source>
</evidence>
<evidence type="ECO:0000313" key="2">
    <source>
        <dbReference type="Proteomes" id="UP000045706"/>
    </source>
</evidence>